<dbReference type="AlphaFoldDB" id="A0A3B4Y6C4"/>
<accession>A0A3B4Y6C4</accession>
<evidence type="ECO:0000313" key="1">
    <source>
        <dbReference type="Ensembl" id="ENSSLDP00000023561.1"/>
    </source>
</evidence>
<reference evidence="1" key="1">
    <citation type="submission" date="2025-08" db="UniProtKB">
        <authorList>
            <consortium name="Ensembl"/>
        </authorList>
    </citation>
    <scope>IDENTIFICATION</scope>
</reference>
<dbReference type="Ensembl" id="ENSSLDT00000024320.1">
    <property type="protein sequence ID" value="ENSSLDP00000023561.1"/>
    <property type="gene ID" value="ENSSLDG00000018393.1"/>
</dbReference>
<dbReference type="GO" id="GO:0005813">
    <property type="term" value="C:centrosome"/>
    <property type="evidence" value="ECO:0007669"/>
    <property type="project" value="TreeGrafter"/>
</dbReference>
<dbReference type="PANTHER" id="PTHR31075:SF2">
    <property type="entry name" value="CENTROSOMAL PROTEIN OF 85 KDA-LIKE"/>
    <property type="match status" value="1"/>
</dbReference>
<organism evidence="1 2">
    <name type="scientific">Seriola lalandi dorsalis</name>
    <dbReference type="NCBI Taxonomy" id="1841481"/>
    <lineage>
        <taxon>Eukaryota</taxon>
        <taxon>Metazoa</taxon>
        <taxon>Chordata</taxon>
        <taxon>Craniata</taxon>
        <taxon>Vertebrata</taxon>
        <taxon>Euteleostomi</taxon>
        <taxon>Actinopterygii</taxon>
        <taxon>Neopterygii</taxon>
        <taxon>Teleostei</taxon>
        <taxon>Neoteleostei</taxon>
        <taxon>Acanthomorphata</taxon>
        <taxon>Carangaria</taxon>
        <taxon>Carangiformes</taxon>
        <taxon>Carangidae</taxon>
        <taxon>Seriola</taxon>
    </lineage>
</organism>
<dbReference type="Proteomes" id="UP000261360">
    <property type="component" value="Unplaced"/>
</dbReference>
<dbReference type="GeneTree" id="ENSGT00620000087993"/>
<evidence type="ECO:0000313" key="2">
    <source>
        <dbReference type="Proteomes" id="UP000261360"/>
    </source>
</evidence>
<proteinExistence type="predicted"/>
<dbReference type="PANTHER" id="PTHR31075">
    <property type="entry name" value="CENTROSOMAL PROTEIN OF 85 KDA"/>
    <property type="match status" value="1"/>
</dbReference>
<protein>
    <submittedName>
        <fullName evidence="1">Uncharacterized protein</fullName>
    </submittedName>
</protein>
<dbReference type="STRING" id="1841481.ENSSLDP00000023561"/>
<dbReference type="InterPro" id="IPR040210">
    <property type="entry name" value="Cep85/Cep85L"/>
</dbReference>
<keyword evidence="2" id="KW-1185">Reference proteome</keyword>
<name>A0A3B4Y6C4_SERLL</name>
<sequence>MVVSRVSCLVSRVWSRCSLQQKVQKCLDDGVRLPVQDLKRLEVENIQLLEQQDHSSRPRQVDEGLLVHPLSHLEMPEVGRLLKEMSLCLLDLQALCNILAQRAQGKEPNLSLLLGMKCTGTFSYFLRVKLLEVGQLRRDIDELRKSISDRYAQYMGDSCVSQ</sequence>
<reference evidence="1" key="2">
    <citation type="submission" date="2025-09" db="UniProtKB">
        <authorList>
            <consortium name="Ensembl"/>
        </authorList>
    </citation>
    <scope>IDENTIFICATION</scope>
</reference>